<feature type="domain" description="DUF202" evidence="7">
    <location>
        <begin position="88"/>
        <end position="158"/>
    </location>
</feature>
<keyword evidence="4 6" id="KW-1133">Transmembrane helix</keyword>
<dbReference type="GO" id="GO:0005886">
    <property type="term" value="C:plasma membrane"/>
    <property type="evidence" value="ECO:0007669"/>
    <property type="project" value="UniProtKB-SubCell"/>
</dbReference>
<evidence type="ECO:0000259" key="7">
    <source>
        <dbReference type="Pfam" id="PF02656"/>
    </source>
</evidence>
<dbReference type="PANTHER" id="PTHR34187:SF2">
    <property type="entry name" value="DUF202 DOMAIN-CONTAINING PROTEIN"/>
    <property type="match status" value="1"/>
</dbReference>
<dbReference type="InterPro" id="IPR003807">
    <property type="entry name" value="DUF202"/>
</dbReference>
<dbReference type="EMBL" id="CAJVQA010018380">
    <property type="protein sequence ID" value="CAG8753662.1"/>
    <property type="molecule type" value="Genomic_DNA"/>
</dbReference>
<evidence type="ECO:0000256" key="4">
    <source>
        <dbReference type="ARBA" id="ARBA00022989"/>
    </source>
</evidence>
<dbReference type="InterPro" id="IPR052053">
    <property type="entry name" value="IM_YidH-like"/>
</dbReference>
<evidence type="ECO:0000256" key="6">
    <source>
        <dbReference type="SAM" id="Phobius"/>
    </source>
</evidence>
<organism evidence="8 9">
    <name type="scientific">Cetraspora pellucida</name>
    <dbReference type="NCBI Taxonomy" id="1433469"/>
    <lineage>
        <taxon>Eukaryota</taxon>
        <taxon>Fungi</taxon>
        <taxon>Fungi incertae sedis</taxon>
        <taxon>Mucoromycota</taxon>
        <taxon>Glomeromycotina</taxon>
        <taxon>Glomeromycetes</taxon>
        <taxon>Diversisporales</taxon>
        <taxon>Gigasporaceae</taxon>
        <taxon>Cetraspora</taxon>
    </lineage>
</organism>
<protein>
    <submittedName>
        <fullName evidence="8">23909_t:CDS:1</fullName>
    </submittedName>
</protein>
<gene>
    <name evidence="8" type="ORF">CPELLU_LOCUS14873</name>
</gene>
<keyword evidence="2" id="KW-1003">Cell membrane</keyword>
<evidence type="ECO:0000256" key="5">
    <source>
        <dbReference type="ARBA" id="ARBA00023136"/>
    </source>
</evidence>
<dbReference type="AlphaFoldDB" id="A0A9N9NRG2"/>
<accession>A0A9N9NRG2</accession>
<feature type="transmembrane region" description="Helical" evidence="6">
    <location>
        <begin position="97"/>
        <end position="115"/>
    </location>
</feature>
<feature type="transmembrane region" description="Helical" evidence="6">
    <location>
        <begin position="175"/>
        <end position="195"/>
    </location>
</feature>
<dbReference type="PANTHER" id="PTHR34187">
    <property type="entry name" value="FGR18P"/>
    <property type="match status" value="1"/>
</dbReference>
<comment type="subcellular location">
    <subcellularLocation>
        <location evidence="1">Cell membrane</location>
        <topology evidence="1">Multi-pass membrane protein</topology>
    </subcellularLocation>
</comment>
<evidence type="ECO:0000313" key="8">
    <source>
        <dbReference type="EMBL" id="CAG8753662.1"/>
    </source>
</evidence>
<evidence type="ECO:0000313" key="9">
    <source>
        <dbReference type="Proteomes" id="UP000789759"/>
    </source>
</evidence>
<evidence type="ECO:0000256" key="1">
    <source>
        <dbReference type="ARBA" id="ARBA00004651"/>
    </source>
</evidence>
<evidence type="ECO:0000256" key="3">
    <source>
        <dbReference type="ARBA" id="ARBA00022692"/>
    </source>
</evidence>
<feature type="non-terminal residue" evidence="8">
    <location>
        <position position="220"/>
    </location>
</feature>
<keyword evidence="5 6" id="KW-0472">Membrane</keyword>
<keyword evidence="3 6" id="KW-0812">Transmembrane</keyword>
<dbReference type="Proteomes" id="UP000789759">
    <property type="component" value="Unassembled WGS sequence"/>
</dbReference>
<name>A0A9N9NRG2_9GLOM</name>
<feature type="transmembrane region" description="Helical" evidence="6">
    <location>
        <begin position="135"/>
        <end position="155"/>
    </location>
</feature>
<dbReference type="OrthoDB" id="199599at2759"/>
<proteinExistence type="predicted"/>
<keyword evidence="9" id="KW-1185">Reference proteome</keyword>
<reference evidence="8" key="1">
    <citation type="submission" date="2021-06" db="EMBL/GenBank/DDBJ databases">
        <authorList>
            <person name="Kallberg Y."/>
            <person name="Tangrot J."/>
            <person name="Rosling A."/>
        </authorList>
    </citation>
    <scope>NUCLEOTIDE SEQUENCE</scope>
    <source>
        <strain evidence="8">FL966</strain>
    </source>
</reference>
<sequence>MTTKDKSSIQKDTDSLLHNNIISRKYGTISEQTFTKHVTEENALKQQSLCVSQLECGKQNSIAFTSNCSILESCSAALVVNNDGSTARDNFALERTFLSWLRASAALMLTGFSIYSRLQLIPQSTTPFYEDPHPIGILLIFSGVFVLIWAVVNYFQFQIMLKKKIAVVENGKVNFFVIAIIGTLIFMALFINMIYASRARENTNDEPSGAAFLEFIYCWG</sequence>
<evidence type="ECO:0000256" key="2">
    <source>
        <dbReference type="ARBA" id="ARBA00022475"/>
    </source>
</evidence>
<dbReference type="Pfam" id="PF02656">
    <property type="entry name" value="DUF202"/>
    <property type="match status" value="1"/>
</dbReference>
<comment type="caution">
    <text evidence="8">The sequence shown here is derived from an EMBL/GenBank/DDBJ whole genome shotgun (WGS) entry which is preliminary data.</text>
</comment>